<dbReference type="KEGG" id="cthd:CDO33_09330"/>
<dbReference type="OrthoDB" id="2162583at2"/>
<dbReference type="NCBIfam" id="NF033529">
    <property type="entry name" value="transpos_ISLre2"/>
    <property type="match status" value="1"/>
</dbReference>
<protein>
    <recommendedName>
        <fullName evidence="4">ISLre2 family transposase</fullName>
    </recommendedName>
</protein>
<dbReference type="Pfam" id="PF06782">
    <property type="entry name" value="UPF0236"/>
    <property type="match status" value="1"/>
</dbReference>
<reference evidence="2 3" key="1">
    <citation type="submission" date="2017-06" db="EMBL/GenBank/DDBJ databases">
        <title>Investigating the central metabolism of Clostridium thermosuccinogenes.</title>
        <authorList>
            <person name="Koendjbiharie J.G."/>
            <person name="van Kranenburg R."/>
        </authorList>
    </citation>
    <scope>NUCLEOTIDE SEQUENCE [LARGE SCALE GENOMIC DNA]</scope>
    <source>
        <strain evidence="2 3">DSM 5806</strain>
    </source>
</reference>
<comment type="similarity">
    <text evidence="1">Belongs to the UPF0236 family.</text>
</comment>
<evidence type="ECO:0000313" key="3">
    <source>
        <dbReference type="Proteomes" id="UP000236151"/>
    </source>
</evidence>
<evidence type="ECO:0008006" key="4">
    <source>
        <dbReference type="Google" id="ProtNLM"/>
    </source>
</evidence>
<gene>
    <name evidence="2" type="ORF">CDQ84_08090</name>
</gene>
<dbReference type="EMBL" id="NIOJ01000017">
    <property type="protein sequence ID" value="PNT99534.1"/>
    <property type="molecule type" value="Genomic_DNA"/>
</dbReference>
<evidence type="ECO:0000313" key="2">
    <source>
        <dbReference type="EMBL" id="PNT99534.1"/>
    </source>
</evidence>
<name>A0A2K2FL74_9CLOT</name>
<evidence type="ECO:0000256" key="1">
    <source>
        <dbReference type="ARBA" id="ARBA00006539"/>
    </source>
</evidence>
<keyword evidence="3" id="KW-1185">Reference proteome</keyword>
<dbReference type="AlphaFoldDB" id="A0A2K2FL74"/>
<organism evidence="2 3">
    <name type="scientific">Clostridium thermosuccinogenes</name>
    <dbReference type="NCBI Taxonomy" id="84032"/>
    <lineage>
        <taxon>Bacteria</taxon>
        <taxon>Bacillati</taxon>
        <taxon>Bacillota</taxon>
        <taxon>Clostridia</taxon>
        <taxon>Eubacteriales</taxon>
        <taxon>Clostridiaceae</taxon>
        <taxon>Clostridium</taxon>
    </lineage>
</organism>
<sequence>MNNIIQQICENYISEVLDFFNAGAIRTLDEMETELKEKTNCYLRKMMKTYLEGLDEAIAEDKTGRKKKGYVVEHKDDKREIYTQFGSLEFKRRYYKNRLDGTYSYLLDRVVGIESYDRVTGSVSAALVESASEVSYSKSSQYVCDGNISRQTVMNKIRRTTGLKVEVPQEKHKVRYLNVEADEDHVSLQDGTDTIVPLISIHEGVKRRGKRGKCINIHHISSHGKSINDMWQEAAEWIYEAYDVDEIEKIYLHGDGASWIKTGLSYLPKAQFVLDRYHLNKALKEVSRGDELICAKLRDAVIEADKESLKEVCRELRKGAENEKVKEKIDSFRNYIITNWDGIVAYQEEASRGSNTEGHVSHVLSSRLSSRPSGWSREGLKTMAELRAFCCSGGHVEIRHIKKTEAPYKVKKKVLDKVSKAYRKASREMIHNITVLNRGKVSQLTRALRNVRNSGYIF</sequence>
<proteinExistence type="inferred from homology"/>
<dbReference type="Proteomes" id="UP000236151">
    <property type="component" value="Unassembled WGS sequence"/>
</dbReference>
<accession>A0A2K2FL74</accession>
<dbReference type="RefSeq" id="WP_103081230.1">
    <property type="nucleotide sequence ID" value="NZ_CP021850.1"/>
</dbReference>
<comment type="caution">
    <text evidence="2">The sequence shown here is derived from an EMBL/GenBank/DDBJ whole genome shotgun (WGS) entry which is preliminary data.</text>
</comment>
<dbReference type="InterPro" id="IPR009620">
    <property type="entry name" value="UPF0236"/>
</dbReference>